<reference evidence="1" key="1">
    <citation type="journal article" date="2014" name="Int. J. Syst. Evol. Microbiol.">
        <title>Complete genome sequence of Corynebacterium casei LMG S-19264T (=DSM 44701T), isolated from a smear-ripened cheese.</title>
        <authorList>
            <consortium name="US DOE Joint Genome Institute (JGI-PGF)"/>
            <person name="Walter F."/>
            <person name="Albersmeier A."/>
            <person name="Kalinowski J."/>
            <person name="Ruckert C."/>
        </authorList>
    </citation>
    <scope>NUCLEOTIDE SEQUENCE</scope>
    <source>
        <strain evidence="1">JCM 4122</strain>
    </source>
</reference>
<gene>
    <name evidence="1" type="ORF">GCM10017667_50440</name>
</gene>
<dbReference type="NCBIfam" id="NF042934">
    <property type="entry name" value="cis_reg_atten"/>
    <property type="match status" value="1"/>
</dbReference>
<dbReference type="InterPro" id="IPR049979">
    <property type="entry name" value="Cys_resp_CS_actino"/>
</dbReference>
<evidence type="ECO:0000313" key="2">
    <source>
        <dbReference type="Proteomes" id="UP000632849"/>
    </source>
</evidence>
<reference evidence="1" key="2">
    <citation type="submission" date="2020-09" db="EMBL/GenBank/DDBJ databases">
        <authorList>
            <person name="Sun Q."/>
            <person name="Ohkuma M."/>
        </authorList>
    </citation>
    <scope>NUCLEOTIDE SEQUENCE</scope>
    <source>
        <strain evidence="1">JCM 4122</strain>
    </source>
</reference>
<accession>A0A919BSY6</accession>
<keyword evidence="2" id="KW-1185">Reference proteome</keyword>
<comment type="caution">
    <text evidence="1">The sequence shown here is derived from an EMBL/GenBank/DDBJ whole genome shotgun (WGS) entry which is preliminary data.</text>
</comment>
<proteinExistence type="predicted"/>
<protein>
    <submittedName>
        <fullName evidence="1">Uncharacterized protein</fullName>
    </submittedName>
</protein>
<dbReference type="AlphaFoldDB" id="A0A919BSY6"/>
<organism evidence="1 2">
    <name type="scientific">Streptomyces filamentosus</name>
    <name type="common">Streptomyces roseosporus</name>
    <dbReference type="NCBI Taxonomy" id="67294"/>
    <lineage>
        <taxon>Bacteria</taxon>
        <taxon>Bacillati</taxon>
        <taxon>Actinomycetota</taxon>
        <taxon>Actinomycetes</taxon>
        <taxon>Kitasatosporales</taxon>
        <taxon>Streptomycetaceae</taxon>
        <taxon>Streptomyces</taxon>
    </lineage>
</organism>
<dbReference type="Proteomes" id="UP000632849">
    <property type="component" value="Unassembled WGS sequence"/>
</dbReference>
<sequence length="58" mass="6188">MESSCRPGLGIARPRSETPLTVSAAGRYVRAMLRTALLTTRGHIDLLRVASATCSRGC</sequence>
<dbReference type="EMBL" id="BNBE01000002">
    <property type="protein sequence ID" value="GHG11408.1"/>
    <property type="molecule type" value="Genomic_DNA"/>
</dbReference>
<evidence type="ECO:0000313" key="1">
    <source>
        <dbReference type="EMBL" id="GHG11408.1"/>
    </source>
</evidence>
<name>A0A919BSY6_STRFL</name>